<evidence type="ECO:0000256" key="4">
    <source>
        <dbReference type="ARBA" id="ARBA00023134"/>
    </source>
</evidence>
<dbReference type="SMART" id="SM00382">
    <property type="entry name" value="AAA"/>
    <property type="match status" value="1"/>
</dbReference>
<keyword evidence="7" id="KW-0418">Kinase</keyword>
<evidence type="ECO:0000313" key="7">
    <source>
        <dbReference type="EMBL" id="CAG4885155.1"/>
    </source>
</evidence>
<dbReference type="NCBIfam" id="TIGR00750">
    <property type="entry name" value="lao"/>
    <property type="match status" value="1"/>
</dbReference>
<protein>
    <submittedName>
        <fullName evidence="7">LAO/AO transport system kinase</fullName>
    </submittedName>
</protein>
<keyword evidence="7" id="KW-0808">Transferase</keyword>
<dbReference type="Proteomes" id="UP000742786">
    <property type="component" value="Unassembled WGS sequence"/>
</dbReference>
<evidence type="ECO:0000256" key="2">
    <source>
        <dbReference type="ARBA" id="ARBA00022741"/>
    </source>
</evidence>
<keyword evidence="2" id="KW-0547">Nucleotide-binding</keyword>
<sequence length="352" mass="37138">MGDSNQWQPLLEGALRREQFAVARLISFVEDRRAGWRDAMRAVFPLTGRAAVVGITGSPGAGKSTLTGCLATAFAGRGRKVAVVAVDPSSPFTGGAVLGDRIRMPALVEAGIYMRSIASRGALGGLSQSTRDAVRILDASGFDFILIETVGVGQDEIDIIRTAQQTVVVCAPGQGDSVQAAKAGLMEIADVFVVNKADRDGADKLMADLESMVSMGEHLQRVAPTLVSTVATSGKGVADLVRLLEERLPAGAGDRDQSGATVEAEIIALTETAWHELLWDELGLRAHLARRLQKAGNRVDPYAVAAELANIDVLRRILQTHPNGYHGRSALPSVNGETSVGTGKLLARSAKL</sequence>
<evidence type="ECO:0000259" key="6">
    <source>
        <dbReference type="SMART" id="SM00382"/>
    </source>
</evidence>
<dbReference type="EMBL" id="CAJQUM010000001">
    <property type="protein sequence ID" value="CAG4885155.1"/>
    <property type="molecule type" value="Genomic_DNA"/>
</dbReference>
<comment type="caution">
    <text evidence="7">The sequence shown here is derived from an EMBL/GenBank/DDBJ whole genome shotgun (WGS) entry which is preliminary data.</text>
</comment>
<keyword evidence="4" id="KW-0342">GTP-binding</keyword>
<dbReference type="InterPro" id="IPR052040">
    <property type="entry name" value="GTPase/Isobutyryl-CoA_mutase"/>
</dbReference>
<proteinExistence type="inferred from homology"/>
<dbReference type="GO" id="GO:0005525">
    <property type="term" value="F:GTP binding"/>
    <property type="evidence" value="ECO:0007669"/>
    <property type="project" value="UniProtKB-KW"/>
</dbReference>
<organism evidence="7 8">
    <name type="scientific">Georgfuchsia toluolica</name>
    <dbReference type="NCBI Taxonomy" id="424218"/>
    <lineage>
        <taxon>Bacteria</taxon>
        <taxon>Pseudomonadati</taxon>
        <taxon>Pseudomonadota</taxon>
        <taxon>Betaproteobacteria</taxon>
        <taxon>Nitrosomonadales</taxon>
        <taxon>Sterolibacteriaceae</taxon>
        <taxon>Georgfuchsia</taxon>
    </lineage>
</organism>
<dbReference type="Pfam" id="PF03308">
    <property type="entry name" value="MeaB"/>
    <property type="match status" value="1"/>
</dbReference>
<dbReference type="SUPFAM" id="SSF52540">
    <property type="entry name" value="P-loop containing nucleoside triphosphate hydrolases"/>
    <property type="match status" value="1"/>
</dbReference>
<gene>
    <name evidence="7" type="ORF">GTOL_13038</name>
</gene>
<name>A0A916J6Z4_9PROT</name>
<reference evidence="7" key="1">
    <citation type="submission" date="2021-04" db="EMBL/GenBank/DDBJ databases">
        <authorList>
            <person name="Hornung B."/>
        </authorList>
    </citation>
    <scope>NUCLEOTIDE SEQUENCE</scope>
    <source>
        <strain evidence="7">G5G6</strain>
    </source>
</reference>
<dbReference type="AlphaFoldDB" id="A0A916J6Z4"/>
<evidence type="ECO:0000313" key="8">
    <source>
        <dbReference type="Proteomes" id="UP000742786"/>
    </source>
</evidence>
<keyword evidence="3" id="KW-0378">Hydrolase</keyword>
<evidence type="ECO:0000256" key="1">
    <source>
        <dbReference type="ARBA" id="ARBA00009625"/>
    </source>
</evidence>
<dbReference type="InterPro" id="IPR003593">
    <property type="entry name" value="AAA+_ATPase"/>
</dbReference>
<dbReference type="RefSeq" id="WP_220636927.1">
    <property type="nucleotide sequence ID" value="NZ_CAJQUM010000001.1"/>
</dbReference>
<dbReference type="InterPro" id="IPR027417">
    <property type="entry name" value="P-loop_NTPase"/>
</dbReference>
<dbReference type="GO" id="GO:0016301">
    <property type="term" value="F:kinase activity"/>
    <property type="evidence" value="ECO:0007669"/>
    <property type="project" value="UniProtKB-KW"/>
</dbReference>
<keyword evidence="8" id="KW-1185">Reference proteome</keyword>
<dbReference type="GO" id="GO:0003924">
    <property type="term" value="F:GTPase activity"/>
    <property type="evidence" value="ECO:0007669"/>
    <property type="project" value="InterPro"/>
</dbReference>
<feature type="domain" description="AAA+ ATPase" evidence="6">
    <location>
        <begin position="49"/>
        <end position="254"/>
    </location>
</feature>
<evidence type="ECO:0000256" key="5">
    <source>
        <dbReference type="ARBA" id="ARBA00023186"/>
    </source>
</evidence>
<comment type="similarity">
    <text evidence="1">Belongs to the SIMIBI class G3E GTPase family. ArgK/MeaB subfamily.</text>
</comment>
<accession>A0A916J6Z4</accession>
<dbReference type="InterPro" id="IPR005129">
    <property type="entry name" value="GTPase_ArgK"/>
</dbReference>
<dbReference type="PANTHER" id="PTHR43087:SF1">
    <property type="entry name" value="LAO_AO TRANSPORT SYSTEM ATPASE"/>
    <property type="match status" value="1"/>
</dbReference>
<keyword evidence="5" id="KW-0143">Chaperone</keyword>
<dbReference type="PANTHER" id="PTHR43087">
    <property type="entry name" value="LYSINE/ARGININE/ORNITHINE TRANSPORT SYSTEM KINASE"/>
    <property type="match status" value="1"/>
</dbReference>
<dbReference type="Gene3D" id="3.40.50.300">
    <property type="entry name" value="P-loop containing nucleotide triphosphate hydrolases"/>
    <property type="match status" value="1"/>
</dbReference>
<evidence type="ECO:0000256" key="3">
    <source>
        <dbReference type="ARBA" id="ARBA00022801"/>
    </source>
</evidence>